<accession>A0A1E3XBX2</accession>
<comment type="caution">
    <text evidence="1">The sequence shown here is derived from an EMBL/GenBank/DDBJ whole genome shotgun (WGS) entry which is preliminary data.</text>
</comment>
<dbReference type="AlphaFoldDB" id="A0A1E3XBX2"/>
<sequence length="160" mass="19010">MKDKDFYENEDWDEEDWERFLQKADVRTAKYLELFETLQNHPNCDELIAKEMGWSHKHEDCDYKNKTCDDCEKSDDCHIYEINQIFANSIEYDETTEKDIEDVKKIPAYKKSYEFHINLRKFFENKKELNTDEDVIEAITTSSLVPAKIAGGHGMGYEKD</sequence>
<dbReference type="Proteomes" id="UP000094056">
    <property type="component" value="Unassembled WGS sequence"/>
</dbReference>
<gene>
    <name evidence="1" type="ORF">SCARUB_01727</name>
</gene>
<reference evidence="1 2" key="1">
    <citation type="submission" date="2016-07" db="EMBL/GenBank/DDBJ databases">
        <title>Draft genome of Scalindua rubra, obtained from a brine-seawater interface in the Red Sea, sheds light on salt adaptation in anammox bacteria.</title>
        <authorList>
            <person name="Speth D.R."/>
            <person name="Lagkouvardos I."/>
            <person name="Wang Y."/>
            <person name="Qian P.-Y."/>
            <person name="Dutilh B.E."/>
            <person name="Jetten M.S."/>
        </authorList>
    </citation>
    <scope>NUCLEOTIDE SEQUENCE [LARGE SCALE GENOMIC DNA]</scope>
    <source>
        <strain evidence="1">BSI-1</strain>
    </source>
</reference>
<dbReference type="EMBL" id="MAYW01000037">
    <property type="protein sequence ID" value="ODS33103.1"/>
    <property type="molecule type" value="Genomic_DNA"/>
</dbReference>
<proteinExistence type="predicted"/>
<protein>
    <submittedName>
        <fullName evidence="1">Uncharacterized protein</fullName>
    </submittedName>
</protein>
<feature type="non-terminal residue" evidence="1">
    <location>
        <position position="160"/>
    </location>
</feature>
<evidence type="ECO:0000313" key="2">
    <source>
        <dbReference type="Proteomes" id="UP000094056"/>
    </source>
</evidence>
<name>A0A1E3XBX2_9BACT</name>
<evidence type="ECO:0000313" key="1">
    <source>
        <dbReference type="EMBL" id="ODS33103.1"/>
    </source>
</evidence>
<organism evidence="1 2">
    <name type="scientific">Candidatus Scalindua rubra</name>
    <dbReference type="NCBI Taxonomy" id="1872076"/>
    <lineage>
        <taxon>Bacteria</taxon>
        <taxon>Pseudomonadati</taxon>
        <taxon>Planctomycetota</taxon>
        <taxon>Candidatus Brocadiia</taxon>
        <taxon>Candidatus Brocadiales</taxon>
        <taxon>Candidatus Scalinduaceae</taxon>
        <taxon>Candidatus Scalindua</taxon>
    </lineage>
</organism>